<evidence type="ECO:0000256" key="4">
    <source>
        <dbReference type="ARBA" id="ARBA00022759"/>
    </source>
</evidence>
<evidence type="ECO:0000256" key="2">
    <source>
        <dbReference type="ARBA" id="ARBA00022695"/>
    </source>
</evidence>
<dbReference type="GO" id="GO:0016787">
    <property type="term" value="F:hydrolase activity"/>
    <property type="evidence" value="ECO:0007669"/>
    <property type="project" value="UniProtKB-KW"/>
</dbReference>
<evidence type="ECO:0000259" key="7">
    <source>
        <dbReference type="Pfam" id="PF17917"/>
    </source>
</evidence>
<dbReference type="Proteomes" id="UP000325315">
    <property type="component" value="Unassembled WGS sequence"/>
</dbReference>
<dbReference type="GO" id="GO:0004519">
    <property type="term" value="F:endonuclease activity"/>
    <property type="evidence" value="ECO:0007669"/>
    <property type="project" value="UniProtKB-KW"/>
</dbReference>
<reference evidence="9" key="1">
    <citation type="journal article" date="2019" name="Plant Biotechnol. J.">
        <title>Genome sequencing of the Australian wild diploid species Gossypium australe highlights disease resistance and delayed gland morphogenesis.</title>
        <authorList>
            <person name="Cai Y."/>
            <person name="Cai X."/>
            <person name="Wang Q."/>
            <person name="Wang P."/>
            <person name="Zhang Y."/>
            <person name="Cai C."/>
            <person name="Xu Y."/>
            <person name="Wang K."/>
            <person name="Zhou Z."/>
            <person name="Wang C."/>
            <person name="Geng S."/>
            <person name="Li B."/>
            <person name="Dong Q."/>
            <person name="Hou Y."/>
            <person name="Wang H."/>
            <person name="Ai P."/>
            <person name="Liu Z."/>
            <person name="Yi F."/>
            <person name="Sun M."/>
            <person name="An G."/>
            <person name="Cheng J."/>
            <person name="Zhang Y."/>
            <person name="Shi Q."/>
            <person name="Xie Y."/>
            <person name="Shi X."/>
            <person name="Chang Y."/>
            <person name="Huang F."/>
            <person name="Chen Y."/>
            <person name="Hong S."/>
            <person name="Mi L."/>
            <person name="Sun Q."/>
            <person name="Zhang L."/>
            <person name="Zhou B."/>
            <person name="Peng R."/>
            <person name="Zhang X."/>
            <person name="Liu F."/>
        </authorList>
    </citation>
    <scope>NUCLEOTIDE SEQUENCE [LARGE SCALE GENOMIC DNA]</scope>
    <source>
        <strain evidence="9">cv. PA1801</strain>
    </source>
</reference>
<keyword evidence="6" id="KW-0695">RNA-directed DNA polymerase</keyword>
<dbReference type="InterPro" id="IPR043502">
    <property type="entry name" value="DNA/RNA_pol_sf"/>
</dbReference>
<comment type="caution">
    <text evidence="8">The sequence shown here is derived from an EMBL/GenBank/DDBJ whole genome shotgun (WGS) entry which is preliminary data.</text>
</comment>
<accession>A0A5B6X4B6</accession>
<sequence length="189" mass="22310">MVYMSRQLKSHEGNYATYDLELAVVVFALKIWRHYLYGERCIIYIDHKSLKQCRWVEFLKDYDYTIEYHPGKTNVVADALSYRVMTDLRAMFARLILFDDDSLLAELQVDQIRAKQKNDKSLVSSFSQVEDSGISYFRLNSDKILCFRGQICVPNDVELRQLILWEAHSNTYAMHPGGNKMYRDLHELY</sequence>
<dbReference type="OrthoDB" id="1738613at2759"/>
<evidence type="ECO:0000256" key="6">
    <source>
        <dbReference type="ARBA" id="ARBA00022918"/>
    </source>
</evidence>
<dbReference type="Gene3D" id="1.10.340.70">
    <property type="match status" value="1"/>
</dbReference>
<gene>
    <name evidence="8" type="ORF">EPI10_031763</name>
</gene>
<keyword evidence="9" id="KW-1185">Reference proteome</keyword>
<dbReference type="CDD" id="cd09274">
    <property type="entry name" value="RNase_HI_RT_Ty3"/>
    <property type="match status" value="1"/>
</dbReference>
<dbReference type="GO" id="GO:0003964">
    <property type="term" value="F:RNA-directed DNA polymerase activity"/>
    <property type="evidence" value="ECO:0007669"/>
    <property type="project" value="UniProtKB-KW"/>
</dbReference>
<evidence type="ECO:0000313" key="8">
    <source>
        <dbReference type="EMBL" id="KAA3487972.1"/>
    </source>
</evidence>
<evidence type="ECO:0000256" key="3">
    <source>
        <dbReference type="ARBA" id="ARBA00022722"/>
    </source>
</evidence>
<evidence type="ECO:0000256" key="5">
    <source>
        <dbReference type="ARBA" id="ARBA00022801"/>
    </source>
</evidence>
<keyword evidence="4" id="KW-0255">Endonuclease</keyword>
<dbReference type="AlphaFoldDB" id="A0A5B6X4B6"/>
<evidence type="ECO:0000313" key="9">
    <source>
        <dbReference type="Proteomes" id="UP000325315"/>
    </source>
</evidence>
<dbReference type="InterPro" id="IPR050951">
    <property type="entry name" value="Retrovirus_Pol_polyprotein"/>
</dbReference>
<dbReference type="Pfam" id="PF17917">
    <property type="entry name" value="RT_RNaseH"/>
    <property type="match status" value="1"/>
</dbReference>
<keyword evidence="1" id="KW-0808">Transferase</keyword>
<organism evidence="8 9">
    <name type="scientific">Gossypium australe</name>
    <dbReference type="NCBI Taxonomy" id="47621"/>
    <lineage>
        <taxon>Eukaryota</taxon>
        <taxon>Viridiplantae</taxon>
        <taxon>Streptophyta</taxon>
        <taxon>Embryophyta</taxon>
        <taxon>Tracheophyta</taxon>
        <taxon>Spermatophyta</taxon>
        <taxon>Magnoliopsida</taxon>
        <taxon>eudicotyledons</taxon>
        <taxon>Gunneridae</taxon>
        <taxon>Pentapetalae</taxon>
        <taxon>rosids</taxon>
        <taxon>malvids</taxon>
        <taxon>Malvales</taxon>
        <taxon>Malvaceae</taxon>
        <taxon>Malvoideae</taxon>
        <taxon>Gossypium</taxon>
    </lineage>
</organism>
<feature type="domain" description="Reverse transcriptase RNase H-like" evidence="7">
    <location>
        <begin position="2"/>
        <end position="53"/>
    </location>
</feature>
<keyword evidence="2" id="KW-0548">Nucleotidyltransferase</keyword>
<dbReference type="PANTHER" id="PTHR37984:SF5">
    <property type="entry name" value="PROTEIN NYNRIN-LIKE"/>
    <property type="match status" value="1"/>
</dbReference>
<name>A0A5B6X4B6_9ROSI</name>
<dbReference type="PANTHER" id="PTHR37984">
    <property type="entry name" value="PROTEIN CBG26694"/>
    <property type="match status" value="1"/>
</dbReference>
<dbReference type="EMBL" id="SMMG02000001">
    <property type="protein sequence ID" value="KAA3487972.1"/>
    <property type="molecule type" value="Genomic_DNA"/>
</dbReference>
<keyword evidence="5" id="KW-0378">Hydrolase</keyword>
<dbReference type="SUPFAM" id="SSF56672">
    <property type="entry name" value="DNA/RNA polymerases"/>
    <property type="match status" value="1"/>
</dbReference>
<evidence type="ECO:0000256" key="1">
    <source>
        <dbReference type="ARBA" id="ARBA00022679"/>
    </source>
</evidence>
<keyword evidence="3" id="KW-0540">Nuclease</keyword>
<dbReference type="InterPro" id="IPR041373">
    <property type="entry name" value="RT_RNaseH"/>
</dbReference>
<protein>
    <submittedName>
        <fullName evidence="8">Integrase</fullName>
    </submittedName>
</protein>
<proteinExistence type="predicted"/>